<keyword evidence="1" id="KW-0949">S-adenosyl-L-methionine</keyword>
<gene>
    <name evidence="1" type="primary">rlmJ</name>
    <name evidence="2" type="ORF">TMES_04465</name>
</gene>
<dbReference type="Pfam" id="PF04378">
    <property type="entry name" value="RsmJ"/>
    <property type="match status" value="2"/>
</dbReference>
<sequence length="300" mass="33396">MLSYLHGFHAGNFADVHKHSALVLILAHLQKKAKPFSVIDTHAGAGWYDLSSVQAQKTGEWQGGIAAVQREAQVPLAMVPYLDLIDDFVPDNRGFGAGSEDGSNGDEPSVPPLYYPGSPFIVQKMLREDDHLTVMELHPREYETLDRRLYHDRRVTLQKRDGYEGLVAMVPPAIRRGLVLMDPSYDVKQDYVRAARSIIAAHRRWATATYMLWYPILEDGFDLELHDMFSQIPATGGVLCSEIAASHGGGKGRMLGSGLLIVNPPYQLDEQLANIGDWLRDVVDLPGPGVHFQDWLVKAQ</sequence>
<feature type="active site" description="Proton acceptor" evidence="1">
    <location>
        <position position="182"/>
    </location>
</feature>
<comment type="caution">
    <text evidence="2">The sequence shown here is derived from an EMBL/GenBank/DDBJ whole genome shotgun (WGS) entry which is preliminary data.</text>
</comment>
<feature type="binding site" evidence="1">
    <location>
        <position position="42"/>
    </location>
    <ligand>
        <name>S-adenosyl-L-methionine</name>
        <dbReference type="ChEBI" id="CHEBI:59789"/>
    </ligand>
</feature>
<dbReference type="PANTHER" id="PTHR37426:SF1">
    <property type="entry name" value="RIBOSOMAL RNA LARGE SUBUNIT METHYLTRANSFERASE J"/>
    <property type="match status" value="1"/>
</dbReference>
<dbReference type="GO" id="GO:0003723">
    <property type="term" value="F:RNA binding"/>
    <property type="evidence" value="ECO:0007669"/>
    <property type="project" value="UniProtKB-UniRule"/>
</dbReference>
<dbReference type="RefSeq" id="WP_085579951.1">
    <property type="nucleotide sequence ID" value="NZ_JFKA01000002.1"/>
</dbReference>
<comment type="subunit">
    <text evidence="1">Monomer.</text>
</comment>
<feature type="binding site" evidence="1">
    <location>
        <position position="19"/>
    </location>
    <ligand>
        <name>S-adenosyl-L-methionine</name>
        <dbReference type="ChEBI" id="CHEBI:59789"/>
    </ligand>
</feature>
<dbReference type="AlphaFoldDB" id="A0A1Y2L472"/>
<dbReference type="Gene3D" id="3.40.50.150">
    <property type="entry name" value="Vaccinia Virus protein VP39"/>
    <property type="match status" value="1"/>
</dbReference>
<keyword evidence="1" id="KW-0698">rRNA processing</keyword>
<name>A0A1Y2L472_9PROT</name>
<keyword evidence="3" id="KW-1185">Reference proteome</keyword>
<evidence type="ECO:0000256" key="1">
    <source>
        <dbReference type="HAMAP-Rule" id="MF_00934"/>
    </source>
</evidence>
<keyword evidence="1" id="KW-0694">RNA-binding</keyword>
<accession>A0A1Y2L472</accession>
<comment type="catalytic activity">
    <reaction evidence="1">
        <text>adenosine(2030) in 23S rRNA + S-adenosyl-L-methionine = N(6)-methyladenosine(2030) in 23S rRNA + S-adenosyl-L-homocysteine + H(+)</text>
        <dbReference type="Rhea" id="RHEA:43736"/>
        <dbReference type="Rhea" id="RHEA-COMP:10668"/>
        <dbReference type="Rhea" id="RHEA-COMP:10669"/>
        <dbReference type="ChEBI" id="CHEBI:15378"/>
        <dbReference type="ChEBI" id="CHEBI:57856"/>
        <dbReference type="ChEBI" id="CHEBI:59789"/>
        <dbReference type="ChEBI" id="CHEBI:74411"/>
        <dbReference type="ChEBI" id="CHEBI:74449"/>
        <dbReference type="EC" id="2.1.1.266"/>
    </reaction>
</comment>
<protein>
    <recommendedName>
        <fullName evidence="1">Ribosomal RNA large subunit methyltransferase J</fullName>
        <ecNumber evidence="1">2.1.1.266</ecNumber>
    </recommendedName>
    <alternativeName>
        <fullName evidence="1">23S rRNA (adenine(2030)-N6)-methyltransferase</fullName>
    </alternativeName>
    <alternativeName>
        <fullName evidence="1">23S rRNA m6A2030 methyltransferase</fullName>
    </alternativeName>
</protein>
<evidence type="ECO:0000313" key="2">
    <source>
        <dbReference type="EMBL" id="OSQ39343.1"/>
    </source>
</evidence>
<dbReference type="GO" id="GO:0070475">
    <property type="term" value="P:rRNA base methylation"/>
    <property type="evidence" value="ECO:0007669"/>
    <property type="project" value="UniProtKB-UniRule"/>
</dbReference>
<feature type="binding site" evidence="1">
    <location>
        <position position="182"/>
    </location>
    <ligand>
        <name>S-adenosyl-L-methionine</name>
        <dbReference type="ChEBI" id="CHEBI:59789"/>
    </ligand>
</feature>
<keyword evidence="1" id="KW-0808">Transferase</keyword>
<feature type="binding site" evidence="1">
    <location>
        <position position="136"/>
    </location>
    <ligand>
        <name>S-adenosyl-L-methionine</name>
        <dbReference type="ChEBI" id="CHEBI:59789"/>
    </ligand>
</feature>
<dbReference type="InterPro" id="IPR007473">
    <property type="entry name" value="RlmJ"/>
</dbReference>
<comment type="function">
    <text evidence="1">Specifically methylates the adenine in position 2030 of 23S rRNA.</text>
</comment>
<feature type="binding site" evidence="1">
    <location>
        <position position="118"/>
    </location>
    <ligand>
        <name>S-adenosyl-L-methionine</name>
        <dbReference type="ChEBI" id="CHEBI:59789"/>
    </ligand>
</feature>
<dbReference type="InterPro" id="IPR029063">
    <property type="entry name" value="SAM-dependent_MTases_sf"/>
</dbReference>
<dbReference type="OrthoDB" id="9791274at2"/>
<organism evidence="2 3">
    <name type="scientific">Thalassospira mesophila</name>
    <dbReference type="NCBI Taxonomy" id="1293891"/>
    <lineage>
        <taxon>Bacteria</taxon>
        <taxon>Pseudomonadati</taxon>
        <taxon>Pseudomonadota</taxon>
        <taxon>Alphaproteobacteria</taxon>
        <taxon>Rhodospirillales</taxon>
        <taxon>Thalassospiraceae</taxon>
        <taxon>Thalassospira</taxon>
    </lineage>
</organism>
<reference evidence="2 3" key="1">
    <citation type="submission" date="2014-03" db="EMBL/GenBank/DDBJ databases">
        <title>The draft genome sequence of Thalassospira mesophila JCM 18969.</title>
        <authorList>
            <person name="Lai Q."/>
            <person name="Shao Z."/>
        </authorList>
    </citation>
    <scope>NUCLEOTIDE SEQUENCE [LARGE SCALE GENOMIC DNA]</scope>
    <source>
        <strain evidence="2 3">JCM 18969</strain>
    </source>
</reference>
<dbReference type="GO" id="GO:0005829">
    <property type="term" value="C:cytosol"/>
    <property type="evidence" value="ECO:0007669"/>
    <property type="project" value="TreeGrafter"/>
</dbReference>
<dbReference type="PANTHER" id="PTHR37426">
    <property type="entry name" value="RIBOSOMAL RNA LARGE SUBUNIT METHYLTRANSFERASE J"/>
    <property type="match status" value="1"/>
</dbReference>
<dbReference type="Proteomes" id="UP000193391">
    <property type="component" value="Unassembled WGS sequence"/>
</dbReference>
<dbReference type="EMBL" id="JFKA01000002">
    <property type="protein sequence ID" value="OSQ39343.1"/>
    <property type="molecule type" value="Genomic_DNA"/>
</dbReference>
<feature type="site" description="Interaction with substrate rRNA" evidence="1">
    <location>
        <position position="4"/>
    </location>
</feature>
<dbReference type="EC" id="2.1.1.266" evidence="1"/>
<keyword evidence="1" id="KW-0489">Methyltransferase</keyword>
<proteinExistence type="inferred from homology"/>
<dbReference type="SUPFAM" id="SSF53335">
    <property type="entry name" value="S-adenosyl-L-methionine-dependent methyltransferases"/>
    <property type="match status" value="1"/>
</dbReference>
<comment type="similarity">
    <text evidence="1">Belongs to the RlmJ family.</text>
</comment>
<evidence type="ECO:0000313" key="3">
    <source>
        <dbReference type="Proteomes" id="UP000193391"/>
    </source>
</evidence>
<dbReference type="GO" id="GO:0036307">
    <property type="term" value="F:23S rRNA (adenine(2030)-N(6))-methyltransferase activity"/>
    <property type="evidence" value="ECO:0007669"/>
    <property type="project" value="UniProtKB-UniRule"/>
</dbReference>
<dbReference type="HAMAP" id="MF_00934">
    <property type="entry name" value="23SrRNA_methyltr_J"/>
    <property type="match status" value="1"/>
</dbReference>
<feature type="binding site" evidence="1">
    <location>
        <begin position="161"/>
        <end position="162"/>
    </location>
    <ligand>
        <name>S-adenosyl-L-methionine</name>
        <dbReference type="ChEBI" id="CHEBI:59789"/>
    </ligand>
</feature>